<dbReference type="PATRIC" id="fig|28087.4.peg.1591"/>
<sequence length="437" mass="51560">MDEKIAIEKPKPRKHTPFFILLEKTQRTTLYTSYAGDEDDYPHKHDGVLKQLQTYVNAGNEEEYNKLINKFPHRIFRRTKGEVYEMFDEGKEIELRIALQVKAHSLTWYFWKPGVMDQYPQEFRDILYHAAAQAHRKVTNGCDLYYRGSNSVHLKLMHHLEIESLHNHNHYRLKNNQPYTPEDFNQHMDALKETEAFAQFFNEGEIERIEERFARFYADWHTKREGELSKHEEYMHDPSQRLNTGDVIELMLFGYQQEPCRINVSELKIDYDRARKEIEEAVEKGGTSEAQLELTQKLEEIEKQYKALLKYREKGGSRGLLSEIGATRQTYQSEFKPNPYVGGQDSSFGAPPEVPEWATKLKKLVDEGKKAMIETRAEREIIEASQKEEAIKSFEEEVPEHIRRANKQKNVTFFKEETKEETKDDHQDDLLKGFQTK</sequence>
<gene>
    <name evidence="2" type="ORF">Lsai_1485</name>
</gene>
<evidence type="ECO:0000313" key="3">
    <source>
        <dbReference type="Proteomes" id="UP000054621"/>
    </source>
</evidence>
<reference evidence="2 3" key="1">
    <citation type="submission" date="2015-11" db="EMBL/GenBank/DDBJ databases">
        <title>Genomic analysis of 38 Legionella species identifies large and diverse effector repertoires.</title>
        <authorList>
            <person name="Burstein D."/>
            <person name="Amaro F."/>
            <person name="Zusman T."/>
            <person name="Lifshitz Z."/>
            <person name="Cohen O."/>
            <person name="Gilbert J.A."/>
            <person name="Pupko T."/>
            <person name="Shuman H.A."/>
            <person name="Segal G."/>
        </authorList>
    </citation>
    <scope>NUCLEOTIDE SEQUENCE [LARGE SCALE GENOMIC DNA]</scope>
    <source>
        <strain evidence="2 3">Mt.St.Helens-4</strain>
    </source>
</reference>
<accession>A0A0W0YM94</accession>
<evidence type="ECO:0000313" key="2">
    <source>
        <dbReference type="EMBL" id="KTD57963.1"/>
    </source>
</evidence>
<comment type="caution">
    <text evidence="2">The sequence shown here is derived from an EMBL/GenBank/DDBJ whole genome shotgun (WGS) entry which is preliminary data.</text>
</comment>
<dbReference type="Proteomes" id="UP000054621">
    <property type="component" value="Unassembled WGS sequence"/>
</dbReference>
<feature type="compositionally biased region" description="Basic and acidic residues" evidence="1">
    <location>
        <begin position="416"/>
        <end position="431"/>
    </location>
</feature>
<dbReference type="OrthoDB" id="5633541at2"/>
<dbReference type="STRING" id="28087.Lsai_1485"/>
<proteinExistence type="predicted"/>
<dbReference type="EMBL" id="LNYV01000015">
    <property type="protein sequence ID" value="KTD57963.1"/>
    <property type="molecule type" value="Genomic_DNA"/>
</dbReference>
<protein>
    <submittedName>
        <fullName evidence="2">Uncharacterized protein</fullName>
    </submittedName>
</protein>
<evidence type="ECO:0000256" key="1">
    <source>
        <dbReference type="SAM" id="MobiDB-lite"/>
    </source>
</evidence>
<dbReference type="AlphaFoldDB" id="A0A0W0YM94"/>
<feature type="region of interest" description="Disordered" evidence="1">
    <location>
        <begin position="416"/>
        <end position="437"/>
    </location>
</feature>
<organism evidence="2 3">
    <name type="scientific">Legionella sainthelensi</name>
    <dbReference type="NCBI Taxonomy" id="28087"/>
    <lineage>
        <taxon>Bacteria</taxon>
        <taxon>Pseudomonadati</taxon>
        <taxon>Pseudomonadota</taxon>
        <taxon>Gammaproteobacteria</taxon>
        <taxon>Legionellales</taxon>
        <taxon>Legionellaceae</taxon>
        <taxon>Legionella</taxon>
    </lineage>
</organism>
<name>A0A0W0YM94_9GAMM</name>
<dbReference type="eggNOG" id="ENOG5031UTP">
    <property type="taxonomic scope" value="Bacteria"/>
</dbReference>
<dbReference type="RefSeq" id="WP_027270833.1">
    <property type="nucleotide sequence ID" value="NZ_CAAAJE010000010.1"/>
</dbReference>